<dbReference type="InterPro" id="IPR032675">
    <property type="entry name" value="LRR_dom_sf"/>
</dbReference>
<dbReference type="Gene3D" id="3.80.10.10">
    <property type="entry name" value="Ribonuclease Inhibitor"/>
    <property type="match status" value="1"/>
</dbReference>
<dbReference type="EMBL" id="JH767179">
    <property type="protein sequence ID" value="EQC29951.1"/>
    <property type="molecule type" value="Genomic_DNA"/>
</dbReference>
<name>T0Q5U8_SAPDV</name>
<dbReference type="Proteomes" id="UP000030762">
    <property type="component" value="Unassembled WGS sequence"/>
</dbReference>
<dbReference type="InParanoid" id="T0Q5U8"/>
<organism evidence="1 2">
    <name type="scientific">Saprolegnia diclina (strain VS20)</name>
    <dbReference type="NCBI Taxonomy" id="1156394"/>
    <lineage>
        <taxon>Eukaryota</taxon>
        <taxon>Sar</taxon>
        <taxon>Stramenopiles</taxon>
        <taxon>Oomycota</taxon>
        <taxon>Saprolegniomycetes</taxon>
        <taxon>Saprolegniales</taxon>
        <taxon>Saprolegniaceae</taxon>
        <taxon>Saprolegnia</taxon>
    </lineage>
</organism>
<proteinExistence type="predicted"/>
<evidence type="ECO:0000313" key="1">
    <source>
        <dbReference type="EMBL" id="EQC29951.1"/>
    </source>
</evidence>
<dbReference type="SUPFAM" id="SSF52047">
    <property type="entry name" value="RNI-like"/>
    <property type="match status" value="1"/>
</dbReference>
<dbReference type="AlphaFoldDB" id="T0Q5U8"/>
<dbReference type="GeneID" id="19952960"/>
<dbReference type="VEuPathDB" id="FungiDB:SDRG_12233"/>
<accession>T0Q5U8</accession>
<keyword evidence="2" id="KW-1185">Reference proteome</keyword>
<dbReference type="RefSeq" id="XP_008616518.1">
    <property type="nucleotide sequence ID" value="XM_008618296.1"/>
</dbReference>
<reference evidence="1 2" key="1">
    <citation type="submission" date="2012-04" db="EMBL/GenBank/DDBJ databases">
        <title>The Genome Sequence of Saprolegnia declina VS20.</title>
        <authorList>
            <consortium name="The Broad Institute Genome Sequencing Platform"/>
            <person name="Russ C."/>
            <person name="Nusbaum C."/>
            <person name="Tyler B."/>
            <person name="van West P."/>
            <person name="Dieguez-Uribeondo J."/>
            <person name="de Bruijn I."/>
            <person name="Tripathy S."/>
            <person name="Jiang R."/>
            <person name="Young S.K."/>
            <person name="Zeng Q."/>
            <person name="Gargeya S."/>
            <person name="Fitzgerald M."/>
            <person name="Haas B."/>
            <person name="Abouelleil A."/>
            <person name="Alvarado L."/>
            <person name="Arachchi H.M."/>
            <person name="Berlin A."/>
            <person name="Chapman S.B."/>
            <person name="Goldberg J."/>
            <person name="Griggs A."/>
            <person name="Gujja S."/>
            <person name="Hansen M."/>
            <person name="Howarth C."/>
            <person name="Imamovic A."/>
            <person name="Larimer J."/>
            <person name="McCowen C."/>
            <person name="Montmayeur A."/>
            <person name="Murphy C."/>
            <person name="Neiman D."/>
            <person name="Pearson M."/>
            <person name="Priest M."/>
            <person name="Roberts A."/>
            <person name="Saif S."/>
            <person name="Shea T."/>
            <person name="Sisk P."/>
            <person name="Sykes S."/>
            <person name="Wortman J."/>
            <person name="Nusbaum C."/>
            <person name="Birren B."/>
        </authorList>
    </citation>
    <scope>NUCLEOTIDE SEQUENCE [LARGE SCALE GENOMIC DNA]</scope>
    <source>
        <strain evidence="1 2">VS20</strain>
    </source>
</reference>
<evidence type="ECO:0000313" key="2">
    <source>
        <dbReference type="Proteomes" id="UP000030762"/>
    </source>
</evidence>
<sequence length="335" mass="35888">MAKRICLPTTTSSVSLPCVVLHTILRMVDNGADVTAYLAALPPSTLPPELVALRDLGAVVDLAKHWPTVRVVDVPFEYARLAIDALPAFVSLTVDAGFRALAWLGATLPPTMRVSLAVDLSVPGNHTAFSHVWGDNVIELTIPGNLLGHDAIPDILGRCVNVEDVAIESSQTTPEDIAVCLSALSTKHLDILTVDAGRCRMVDTTAIVAWLQGPNASCFSLSCDSVRDPTALASAIESSSTLSALDLKDVLDVQEALAASPKSLHHITVLMVRVPRLRSDVALGLLRKLVPTRVHTVSVDRNFQWNEGDEDQEVPDTAILNDLAAYSSLKSLFLN</sequence>
<dbReference type="OrthoDB" id="10403372at2759"/>
<protein>
    <recommendedName>
        <fullName evidence="3">F-box domain-containing protein</fullName>
    </recommendedName>
</protein>
<gene>
    <name evidence="1" type="ORF">SDRG_12233</name>
</gene>
<dbReference type="OMA" id="FEYARLA"/>
<evidence type="ECO:0008006" key="3">
    <source>
        <dbReference type="Google" id="ProtNLM"/>
    </source>
</evidence>